<evidence type="ECO:0000256" key="1">
    <source>
        <dbReference type="ARBA" id="ARBA00000085"/>
    </source>
</evidence>
<dbReference type="Gene3D" id="3.30.565.10">
    <property type="entry name" value="Histidine kinase-like ATPase, C-terminal domain"/>
    <property type="match status" value="1"/>
</dbReference>
<dbReference type="GO" id="GO:0005524">
    <property type="term" value="F:ATP binding"/>
    <property type="evidence" value="ECO:0007669"/>
    <property type="project" value="UniProtKB-KW"/>
</dbReference>
<evidence type="ECO:0000256" key="9">
    <source>
        <dbReference type="ARBA" id="ARBA00023012"/>
    </source>
</evidence>
<protein>
    <recommendedName>
        <fullName evidence="3">histidine kinase</fullName>
        <ecNumber evidence="3">2.7.13.3</ecNumber>
    </recommendedName>
</protein>
<evidence type="ECO:0000259" key="12">
    <source>
        <dbReference type="PROSITE" id="PS50109"/>
    </source>
</evidence>
<feature type="transmembrane region" description="Helical" evidence="11">
    <location>
        <begin position="42"/>
        <end position="66"/>
    </location>
</feature>
<dbReference type="CDD" id="cd00082">
    <property type="entry name" value="HisKA"/>
    <property type="match status" value="1"/>
</dbReference>
<dbReference type="InterPro" id="IPR050736">
    <property type="entry name" value="Sensor_HK_Regulatory"/>
</dbReference>
<dbReference type="FunFam" id="1.10.287.130:FF:000001">
    <property type="entry name" value="Two-component sensor histidine kinase"/>
    <property type="match status" value="1"/>
</dbReference>
<comment type="catalytic activity">
    <reaction evidence="1">
        <text>ATP + protein L-histidine = ADP + protein N-phospho-L-histidine.</text>
        <dbReference type="EC" id="2.7.13.3"/>
    </reaction>
</comment>
<dbReference type="RefSeq" id="WP_135348578.1">
    <property type="nucleotide sequence ID" value="NZ_SRJD01000009.1"/>
</dbReference>
<evidence type="ECO:0000256" key="2">
    <source>
        <dbReference type="ARBA" id="ARBA00004651"/>
    </source>
</evidence>
<dbReference type="InterPro" id="IPR004358">
    <property type="entry name" value="Sig_transdc_His_kin-like_C"/>
</dbReference>
<evidence type="ECO:0000256" key="4">
    <source>
        <dbReference type="ARBA" id="ARBA00022553"/>
    </source>
</evidence>
<keyword evidence="7" id="KW-0418">Kinase</keyword>
<keyword evidence="8" id="KW-0067">ATP-binding</keyword>
<dbReference type="InterPro" id="IPR003661">
    <property type="entry name" value="HisK_dim/P_dom"/>
</dbReference>
<dbReference type="Pfam" id="PF02518">
    <property type="entry name" value="HATPase_c"/>
    <property type="match status" value="1"/>
</dbReference>
<feature type="transmembrane region" description="Helical" evidence="11">
    <location>
        <begin position="7"/>
        <end position="36"/>
    </location>
</feature>
<dbReference type="Gene3D" id="1.10.287.130">
    <property type="match status" value="1"/>
</dbReference>
<keyword evidence="9" id="KW-0902">Two-component regulatory system</keyword>
<dbReference type="SMART" id="SM00388">
    <property type="entry name" value="HisKA"/>
    <property type="match status" value="1"/>
</dbReference>
<keyword evidence="11" id="KW-1133">Transmembrane helix</keyword>
<dbReference type="InterPro" id="IPR036097">
    <property type="entry name" value="HisK_dim/P_sf"/>
</dbReference>
<keyword evidence="6" id="KW-0547">Nucleotide-binding</keyword>
<proteinExistence type="predicted"/>
<keyword evidence="10 11" id="KW-0472">Membrane</keyword>
<dbReference type="Pfam" id="PF00512">
    <property type="entry name" value="HisKA"/>
    <property type="match status" value="1"/>
</dbReference>
<keyword evidence="5" id="KW-0808">Transferase</keyword>
<dbReference type="PRINTS" id="PR00344">
    <property type="entry name" value="BCTRLSENSOR"/>
</dbReference>
<accession>A0A4Z0GMG3</accession>
<evidence type="ECO:0000256" key="3">
    <source>
        <dbReference type="ARBA" id="ARBA00012438"/>
    </source>
</evidence>
<evidence type="ECO:0000313" key="14">
    <source>
        <dbReference type="Proteomes" id="UP000298347"/>
    </source>
</evidence>
<dbReference type="FunFam" id="3.30.565.10:FF:000006">
    <property type="entry name" value="Sensor histidine kinase WalK"/>
    <property type="match status" value="1"/>
</dbReference>
<gene>
    <name evidence="13" type="ORF">E4665_09630</name>
</gene>
<evidence type="ECO:0000256" key="8">
    <source>
        <dbReference type="ARBA" id="ARBA00022840"/>
    </source>
</evidence>
<dbReference type="PROSITE" id="PS50109">
    <property type="entry name" value="HIS_KIN"/>
    <property type="match status" value="1"/>
</dbReference>
<dbReference type="Proteomes" id="UP000298347">
    <property type="component" value="Unassembled WGS sequence"/>
</dbReference>
<dbReference type="PANTHER" id="PTHR43711">
    <property type="entry name" value="TWO-COMPONENT HISTIDINE KINASE"/>
    <property type="match status" value="1"/>
</dbReference>
<evidence type="ECO:0000256" key="5">
    <source>
        <dbReference type="ARBA" id="ARBA00022679"/>
    </source>
</evidence>
<dbReference type="SUPFAM" id="SSF47384">
    <property type="entry name" value="Homodimeric domain of signal transducing histidine kinase"/>
    <property type="match status" value="1"/>
</dbReference>
<keyword evidence="4" id="KW-0597">Phosphoprotein</keyword>
<evidence type="ECO:0000256" key="10">
    <source>
        <dbReference type="ARBA" id="ARBA00023136"/>
    </source>
</evidence>
<keyword evidence="11" id="KW-0812">Transmembrane</keyword>
<organism evidence="13 14">
    <name type="scientific">Sporolactobacillus shoreae</name>
    <dbReference type="NCBI Taxonomy" id="1465501"/>
    <lineage>
        <taxon>Bacteria</taxon>
        <taxon>Bacillati</taxon>
        <taxon>Bacillota</taxon>
        <taxon>Bacilli</taxon>
        <taxon>Bacillales</taxon>
        <taxon>Sporolactobacillaceae</taxon>
        <taxon>Sporolactobacillus</taxon>
    </lineage>
</organism>
<sequence>MRQLKITLFIFSIFSVLSLFWIFFYFLISLITGYYHVSLNPFVLHIASSILGVVSFGILSNIIGYFHKPKRLSYFQAIIQALRQMAKGNFEVDLDLPFSPPGPNIKTNPFIQLADSVHYMAKELGQLERVRQEFISNVSHEIQSPLTSIKGFAKALESTDLPEEKRQHYLQIIQSESDRLSKLSDNLLKLTVLENNRHPIHVETYRADRQIREVLLALEPQWSKKNLDLVIELDPVILEADQDLMNQVWMNLIQNSIKFTPEKGKVTVKLNRQKDNVIFEVSDSGIGIRPEDRIHLFERFYKADRSRVRTEGGNGLGLSIVKKIVDVHHGIIQLDSKDGLGTTVTVIMNNKGN</sequence>
<dbReference type="EMBL" id="SRJD01000009">
    <property type="protein sequence ID" value="TGA98198.1"/>
    <property type="molecule type" value="Genomic_DNA"/>
</dbReference>
<dbReference type="GO" id="GO:0005886">
    <property type="term" value="C:plasma membrane"/>
    <property type="evidence" value="ECO:0007669"/>
    <property type="project" value="UniProtKB-SubCell"/>
</dbReference>
<dbReference type="InterPro" id="IPR036890">
    <property type="entry name" value="HATPase_C_sf"/>
</dbReference>
<comment type="subcellular location">
    <subcellularLocation>
        <location evidence="2">Cell membrane</location>
        <topology evidence="2">Multi-pass membrane protein</topology>
    </subcellularLocation>
</comment>
<evidence type="ECO:0000313" key="13">
    <source>
        <dbReference type="EMBL" id="TGA98198.1"/>
    </source>
</evidence>
<dbReference type="GO" id="GO:0000155">
    <property type="term" value="F:phosphorelay sensor kinase activity"/>
    <property type="evidence" value="ECO:0007669"/>
    <property type="project" value="InterPro"/>
</dbReference>
<dbReference type="InterPro" id="IPR005467">
    <property type="entry name" value="His_kinase_dom"/>
</dbReference>
<dbReference type="SMART" id="SM00387">
    <property type="entry name" value="HATPase_c"/>
    <property type="match status" value="1"/>
</dbReference>
<name>A0A4Z0GMG3_9BACL</name>
<dbReference type="AlphaFoldDB" id="A0A4Z0GMG3"/>
<feature type="domain" description="Histidine kinase" evidence="12">
    <location>
        <begin position="137"/>
        <end position="352"/>
    </location>
</feature>
<reference evidence="13 14" key="1">
    <citation type="journal article" date="2015" name="Int. J. Syst. Evol. Microbiol.">
        <title>Sporolactobacillus shoreae sp. nov. and Sporolactobacillus spathodeae sp. nov., two spore-forming lactic acid bacteria isolated from tree barks in Thailand.</title>
        <authorList>
            <person name="Thamacharoensuk T."/>
            <person name="Kitahara M."/>
            <person name="Ohkuma M."/>
            <person name="Thongchul N."/>
            <person name="Tanasupawat S."/>
        </authorList>
    </citation>
    <scope>NUCLEOTIDE SEQUENCE [LARGE SCALE GENOMIC DNA]</scope>
    <source>
        <strain evidence="13 14">BK92</strain>
    </source>
</reference>
<evidence type="ECO:0000256" key="11">
    <source>
        <dbReference type="SAM" id="Phobius"/>
    </source>
</evidence>
<dbReference type="OrthoDB" id="9813151at2"/>
<keyword evidence="14" id="KW-1185">Reference proteome</keyword>
<evidence type="ECO:0000256" key="6">
    <source>
        <dbReference type="ARBA" id="ARBA00022741"/>
    </source>
</evidence>
<dbReference type="InterPro" id="IPR003594">
    <property type="entry name" value="HATPase_dom"/>
</dbReference>
<comment type="caution">
    <text evidence="13">The sequence shown here is derived from an EMBL/GenBank/DDBJ whole genome shotgun (WGS) entry which is preliminary data.</text>
</comment>
<dbReference type="PANTHER" id="PTHR43711:SF1">
    <property type="entry name" value="HISTIDINE KINASE 1"/>
    <property type="match status" value="1"/>
</dbReference>
<evidence type="ECO:0000256" key="7">
    <source>
        <dbReference type="ARBA" id="ARBA00022777"/>
    </source>
</evidence>
<dbReference type="SUPFAM" id="SSF55874">
    <property type="entry name" value="ATPase domain of HSP90 chaperone/DNA topoisomerase II/histidine kinase"/>
    <property type="match status" value="1"/>
</dbReference>
<dbReference type="EC" id="2.7.13.3" evidence="3"/>